<dbReference type="InterPro" id="IPR036365">
    <property type="entry name" value="PGBD-like_sf"/>
</dbReference>
<feature type="chain" id="PRO_5046789820" evidence="2">
    <location>
        <begin position="36"/>
        <end position="283"/>
    </location>
</feature>
<feature type="region of interest" description="Disordered" evidence="1">
    <location>
        <begin position="242"/>
        <end position="283"/>
    </location>
</feature>
<dbReference type="InterPro" id="IPR002477">
    <property type="entry name" value="Peptidoglycan-bd-like"/>
</dbReference>
<organism evidence="4 5">
    <name type="scientific">Kineococcus endophyticus</name>
    <dbReference type="NCBI Taxonomy" id="1181883"/>
    <lineage>
        <taxon>Bacteria</taxon>
        <taxon>Bacillati</taxon>
        <taxon>Actinomycetota</taxon>
        <taxon>Actinomycetes</taxon>
        <taxon>Kineosporiales</taxon>
        <taxon>Kineosporiaceae</taxon>
        <taxon>Kineococcus</taxon>
    </lineage>
</organism>
<dbReference type="InterPro" id="IPR036366">
    <property type="entry name" value="PGBDSf"/>
</dbReference>
<reference evidence="4 5" key="1">
    <citation type="submission" date="2024-07" db="EMBL/GenBank/DDBJ databases">
        <authorList>
            <person name="Thanompreechachai J."/>
            <person name="Duangmal K."/>
        </authorList>
    </citation>
    <scope>NUCLEOTIDE SEQUENCE [LARGE SCALE GENOMIC DNA]</scope>
    <source>
        <strain evidence="4 5">KCTC 19886</strain>
    </source>
</reference>
<accession>A0ABV3P721</accession>
<dbReference type="Proteomes" id="UP001555826">
    <property type="component" value="Unassembled WGS sequence"/>
</dbReference>
<evidence type="ECO:0000256" key="1">
    <source>
        <dbReference type="SAM" id="MobiDB-lite"/>
    </source>
</evidence>
<dbReference type="RefSeq" id="WP_367638470.1">
    <property type="nucleotide sequence ID" value="NZ_JBFNQN010000007.1"/>
</dbReference>
<keyword evidence="5" id="KW-1185">Reference proteome</keyword>
<evidence type="ECO:0000313" key="4">
    <source>
        <dbReference type="EMBL" id="MEW9265409.1"/>
    </source>
</evidence>
<keyword evidence="2" id="KW-0732">Signal</keyword>
<feature type="domain" description="Peptidoglycan binding-like" evidence="3">
    <location>
        <begin position="66"/>
        <end position="125"/>
    </location>
</feature>
<comment type="caution">
    <text evidence="4">The sequence shown here is derived from an EMBL/GenBank/DDBJ whole genome shotgun (WGS) entry which is preliminary data.</text>
</comment>
<proteinExistence type="predicted"/>
<dbReference type="SUPFAM" id="SSF47090">
    <property type="entry name" value="PGBD-like"/>
    <property type="match status" value="1"/>
</dbReference>
<evidence type="ECO:0000256" key="2">
    <source>
        <dbReference type="SAM" id="SignalP"/>
    </source>
</evidence>
<dbReference type="EMBL" id="JBFNQN010000007">
    <property type="protein sequence ID" value="MEW9265409.1"/>
    <property type="molecule type" value="Genomic_DNA"/>
</dbReference>
<dbReference type="PROSITE" id="PS51318">
    <property type="entry name" value="TAT"/>
    <property type="match status" value="1"/>
</dbReference>
<feature type="signal peptide" evidence="2">
    <location>
        <begin position="1"/>
        <end position="35"/>
    </location>
</feature>
<name>A0ABV3P721_9ACTN</name>
<dbReference type="Gene3D" id="1.10.101.10">
    <property type="entry name" value="PGBD-like superfamily/PGBD"/>
    <property type="match status" value="1"/>
</dbReference>
<gene>
    <name evidence="4" type="ORF">AB1207_11670</name>
</gene>
<protein>
    <submittedName>
        <fullName evidence="4">Peptidoglycan-binding domain-containing protein</fullName>
    </submittedName>
</protein>
<evidence type="ECO:0000313" key="5">
    <source>
        <dbReference type="Proteomes" id="UP001555826"/>
    </source>
</evidence>
<dbReference type="InterPro" id="IPR006311">
    <property type="entry name" value="TAT_signal"/>
</dbReference>
<dbReference type="Pfam" id="PF01471">
    <property type="entry name" value="PG_binding_1"/>
    <property type="match status" value="1"/>
</dbReference>
<sequence length="283" mass="29094">MSHTLRDGPGARRRTVVGALAAAPLALAAAPRAAAATLPTVSMEAVLLAAQWDPAKAGEGTTAGAGPAVRLVERALADRGLLAAGYVDGHFGTRTVAAYAAWQRSLGYSGLGATGLPGRASLERLGQGRFTVVRPVATGGRTTVQGFACNARTLAMLQAARRRAAVPVVVEQGSYSPGADPTSAGTHDGGGALDLDAEGLTPAQRRALVTALREVGFAAWLRTPAQGRWPLHVHAVAVSDPDLSRPAADQVGDYHEGRNGLANGAPDDGPAVRKRTWEQVQRG</sequence>
<evidence type="ECO:0000259" key="3">
    <source>
        <dbReference type="Pfam" id="PF01471"/>
    </source>
</evidence>